<dbReference type="Pfam" id="PF01381">
    <property type="entry name" value="HTH_3"/>
    <property type="match status" value="1"/>
</dbReference>
<evidence type="ECO:0000256" key="2">
    <source>
        <dbReference type="SAM" id="MobiDB-lite"/>
    </source>
</evidence>
<dbReference type="InterPro" id="IPR050807">
    <property type="entry name" value="TransReg_Diox_bact_type"/>
</dbReference>
<dbReference type="Proteomes" id="UP001589788">
    <property type="component" value="Unassembled WGS sequence"/>
</dbReference>
<dbReference type="SUPFAM" id="SSF47413">
    <property type="entry name" value="lambda repressor-like DNA-binding domains"/>
    <property type="match status" value="1"/>
</dbReference>
<name>A0ABV6C2J7_9ACTN</name>
<gene>
    <name evidence="4" type="ORF">ACFFRE_07110</name>
</gene>
<dbReference type="CDD" id="cd00093">
    <property type="entry name" value="HTH_XRE"/>
    <property type="match status" value="1"/>
</dbReference>
<evidence type="ECO:0000256" key="1">
    <source>
        <dbReference type="ARBA" id="ARBA00023125"/>
    </source>
</evidence>
<feature type="domain" description="HTH cro/C1-type" evidence="3">
    <location>
        <begin position="13"/>
        <end position="67"/>
    </location>
</feature>
<dbReference type="Gene3D" id="1.10.260.40">
    <property type="entry name" value="lambda repressor-like DNA-binding domains"/>
    <property type="match status" value="1"/>
</dbReference>
<protein>
    <submittedName>
        <fullName evidence="4">Helix-turn-helix domain-containing protein</fullName>
    </submittedName>
</protein>
<dbReference type="RefSeq" id="WP_377789248.1">
    <property type="nucleotide sequence ID" value="NZ_JBHLYQ010000056.1"/>
</dbReference>
<organism evidence="4 5">
    <name type="scientific">Aciditerrimonas ferrireducens</name>
    <dbReference type="NCBI Taxonomy" id="667306"/>
    <lineage>
        <taxon>Bacteria</taxon>
        <taxon>Bacillati</taxon>
        <taxon>Actinomycetota</taxon>
        <taxon>Acidimicrobiia</taxon>
        <taxon>Acidimicrobiales</taxon>
        <taxon>Acidimicrobiaceae</taxon>
        <taxon>Aciditerrimonas</taxon>
    </lineage>
</organism>
<dbReference type="PROSITE" id="PS50943">
    <property type="entry name" value="HTH_CROC1"/>
    <property type="match status" value="1"/>
</dbReference>
<feature type="region of interest" description="Disordered" evidence="2">
    <location>
        <begin position="114"/>
        <end position="141"/>
    </location>
</feature>
<keyword evidence="5" id="KW-1185">Reference proteome</keyword>
<dbReference type="InterPro" id="IPR010982">
    <property type="entry name" value="Lambda_DNA-bd_dom_sf"/>
</dbReference>
<dbReference type="PANTHER" id="PTHR46797">
    <property type="entry name" value="HTH-TYPE TRANSCRIPTIONAL REGULATOR"/>
    <property type="match status" value="1"/>
</dbReference>
<accession>A0ABV6C2J7</accession>
<dbReference type="InterPro" id="IPR001387">
    <property type="entry name" value="Cro/C1-type_HTH"/>
</dbReference>
<evidence type="ECO:0000313" key="4">
    <source>
        <dbReference type="EMBL" id="MFC0081915.1"/>
    </source>
</evidence>
<evidence type="ECO:0000313" key="5">
    <source>
        <dbReference type="Proteomes" id="UP001589788"/>
    </source>
</evidence>
<dbReference type="PANTHER" id="PTHR46797:SF1">
    <property type="entry name" value="METHYLPHOSPHONATE SYNTHASE"/>
    <property type="match status" value="1"/>
</dbReference>
<comment type="caution">
    <text evidence="4">The sequence shown here is derived from an EMBL/GenBank/DDBJ whole genome shotgun (WGS) entry which is preliminary data.</text>
</comment>
<keyword evidence="1" id="KW-0238">DNA-binding</keyword>
<reference evidence="4 5" key="1">
    <citation type="submission" date="2024-09" db="EMBL/GenBank/DDBJ databases">
        <authorList>
            <person name="Sun Q."/>
            <person name="Mori K."/>
        </authorList>
    </citation>
    <scope>NUCLEOTIDE SEQUENCE [LARGE SCALE GENOMIC DNA]</scope>
    <source>
        <strain evidence="4 5">JCM 15389</strain>
    </source>
</reference>
<dbReference type="SMART" id="SM00530">
    <property type="entry name" value="HTH_XRE"/>
    <property type="match status" value="1"/>
</dbReference>
<sequence length="141" mass="15713">MSTVPRPDLGAFIRQQRARHRLSLRRLAELAGVSNPYLSQIERGLRRPSAEILQQLARALQVSAETLYVHAGFLDGERERPDVVEAILADERLQDEQKATLVRVYELFVRQAAEARGAATRVPEVGTDQGARATEPEGADR</sequence>
<evidence type="ECO:0000259" key="3">
    <source>
        <dbReference type="PROSITE" id="PS50943"/>
    </source>
</evidence>
<proteinExistence type="predicted"/>
<dbReference type="EMBL" id="JBHLYQ010000056">
    <property type="protein sequence ID" value="MFC0081915.1"/>
    <property type="molecule type" value="Genomic_DNA"/>
</dbReference>